<name>A0ABS7IW68_9SPHN</name>
<feature type="transmembrane region" description="Helical" evidence="5">
    <location>
        <begin position="74"/>
        <end position="99"/>
    </location>
</feature>
<feature type="transmembrane region" description="Helical" evidence="5">
    <location>
        <begin position="6"/>
        <end position="24"/>
    </location>
</feature>
<protein>
    <submittedName>
        <fullName evidence="6">MAPEG family protein</fullName>
    </submittedName>
</protein>
<dbReference type="EMBL" id="JAIGNK010000002">
    <property type="protein sequence ID" value="MBX7457756.1"/>
    <property type="molecule type" value="Genomic_DNA"/>
</dbReference>
<proteinExistence type="predicted"/>
<evidence type="ECO:0000256" key="3">
    <source>
        <dbReference type="ARBA" id="ARBA00022989"/>
    </source>
</evidence>
<dbReference type="InterPro" id="IPR001129">
    <property type="entry name" value="Membr-assoc_MAPEG"/>
</dbReference>
<keyword evidence="7" id="KW-1185">Reference proteome</keyword>
<comment type="caution">
    <text evidence="6">The sequence shown here is derived from an EMBL/GenBank/DDBJ whole genome shotgun (WGS) entry which is preliminary data.</text>
</comment>
<organism evidence="6 7">
    <name type="scientific">Qipengyuania polymorpha</name>
    <dbReference type="NCBI Taxonomy" id="2867234"/>
    <lineage>
        <taxon>Bacteria</taxon>
        <taxon>Pseudomonadati</taxon>
        <taxon>Pseudomonadota</taxon>
        <taxon>Alphaproteobacteria</taxon>
        <taxon>Sphingomonadales</taxon>
        <taxon>Erythrobacteraceae</taxon>
        <taxon>Qipengyuania</taxon>
    </lineage>
</organism>
<accession>A0ABS7IW68</accession>
<feature type="transmembrane region" description="Helical" evidence="5">
    <location>
        <begin position="119"/>
        <end position="143"/>
    </location>
</feature>
<keyword evidence="2 5" id="KW-0812">Transmembrane</keyword>
<reference evidence="6 7" key="1">
    <citation type="submission" date="2021-08" db="EMBL/GenBank/DDBJ databases">
        <title>Comparative Genomics Analysis of the Genus Qipengyuania Reveals Extensive Genetic Diversity and Metabolic Versatility, Including the Description of Fifteen Novel Species.</title>
        <authorList>
            <person name="Liu Y."/>
        </authorList>
    </citation>
    <scope>NUCLEOTIDE SEQUENCE [LARGE SCALE GENOMIC DNA]</scope>
    <source>
        <strain evidence="6 7">1NDH17</strain>
    </source>
</reference>
<gene>
    <name evidence="6" type="ORF">K3152_05820</name>
</gene>
<evidence type="ECO:0000256" key="4">
    <source>
        <dbReference type="ARBA" id="ARBA00023136"/>
    </source>
</evidence>
<dbReference type="Pfam" id="PF01124">
    <property type="entry name" value="MAPEG"/>
    <property type="match status" value="1"/>
</dbReference>
<dbReference type="InterPro" id="IPR023352">
    <property type="entry name" value="MAPEG-like_dom_sf"/>
</dbReference>
<keyword evidence="4 5" id="KW-0472">Membrane</keyword>
<dbReference type="RefSeq" id="WP_221573191.1">
    <property type="nucleotide sequence ID" value="NZ_JAIGNK010000002.1"/>
</dbReference>
<dbReference type="SUPFAM" id="SSF161084">
    <property type="entry name" value="MAPEG domain-like"/>
    <property type="match status" value="1"/>
</dbReference>
<evidence type="ECO:0000313" key="6">
    <source>
        <dbReference type="EMBL" id="MBX7457756.1"/>
    </source>
</evidence>
<keyword evidence="3 5" id="KW-1133">Transmembrane helix</keyword>
<evidence type="ECO:0000256" key="2">
    <source>
        <dbReference type="ARBA" id="ARBA00022692"/>
    </source>
</evidence>
<comment type="subcellular location">
    <subcellularLocation>
        <location evidence="1">Membrane</location>
    </subcellularLocation>
</comment>
<sequence>MQAQMLAPAAVLVLWSLIMLYWMAFTRFPAMRKLGRDVGSAKPGGRGQDLEGVIPDNVNWKAHNYAHLMEQPTIFYAAAVILAIMGAGSWDVLLAWIYVGLRIIHSVYQATVNVVKVRFLFFLLSSIALTILAFRAVMATLFFDPSLAPA</sequence>
<dbReference type="Proteomes" id="UP000783253">
    <property type="component" value="Unassembled WGS sequence"/>
</dbReference>
<evidence type="ECO:0000256" key="5">
    <source>
        <dbReference type="SAM" id="Phobius"/>
    </source>
</evidence>
<evidence type="ECO:0000313" key="7">
    <source>
        <dbReference type="Proteomes" id="UP000783253"/>
    </source>
</evidence>
<evidence type="ECO:0000256" key="1">
    <source>
        <dbReference type="ARBA" id="ARBA00004370"/>
    </source>
</evidence>
<dbReference type="Gene3D" id="1.20.120.550">
    <property type="entry name" value="Membrane associated eicosanoid/glutathione metabolism-like domain"/>
    <property type="match status" value="1"/>
</dbReference>